<evidence type="ECO:0000256" key="9">
    <source>
        <dbReference type="HAMAP-Rule" id="MF_01852"/>
    </source>
</evidence>
<comment type="caution">
    <text evidence="11">The sequence shown here is derived from an EMBL/GenBank/DDBJ whole genome shotgun (WGS) entry which is preliminary data.</text>
</comment>
<comment type="function">
    <text evidence="9">Required for the formation of a threonylcarbamoyl group on adenosine at position 37 (t(6)A37) in tRNAs that read codons beginning with adenine. Catalyzes the conversion of L-threonine, HCO(3)(-)/CO(2) and ATP to give threonylcarbamoyl-AMP (TC-AMP) as the acyladenylate intermediate, with the release of diphosphate.</text>
</comment>
<dbReference type="Gene3D" id="3.90.870.10">
    <property type="entry name" value="DHBP synthase"/>
    <property type="match status" value="1"/>
</dbReference>
<dbReference type="RefSeq" id="WP_377316137.1">
    <property type="nucleotide sequence ID" value="NZ_JBHSNF010000001.1"/>
</dbReference>
<accession>A0ABW0QHN5</accession>
<evidence type="ECO:0000256" key="1">
    <source>
        <dbReference type="ARBA" id="ARBA00004496"/>
    </source>
</evidence>
<gene>
    <name evidence="9" type="primary">tsaC</name>
    <name evidence="11" type="ORF">ACFPPA_00330</name>
</gene>
<evidence type="ECO:0000256" key="5">
    <source>
        <dbReference type="ARBA" id="ARBA00022695"/>
    </source>
</evidence>
<evidence type="ECO:0000256" key="6">
    <source>
        <dbReference type="ARBA" id="ARBA00022741"/>
    </source>
</evidence>
<evidence type="ECO:0000256" key="2">
    <source>
        <dbReference type="ARBA" id="ARBA00022490"/>
    </source>
</evidence>
<dbReference type="PROSITE" id="PS51163">
    <property type="entry name" value="YRDC"/>
    <property type="match status" value="1"/>
</dbReference>
<dbReference type="InterPro" id="IPR006070">
    <property type="entry name" value="Sua5-like_dom"/>
</dbReference>
<dbReference type="PANTHER" id="PTHR17490">
    <property type="entry name" value="SUA5"/>
    <property type="match status" value="1"/>
</dbReference>
<dbReference type="PANTHER" id="PTHR17490:SF18">
    <property type="entry name" value="THREONYLCARBAMOYL-AMP SYNTHASE"/>
    <property type="match status" value="1"/>
</dbReference>
<keyword evidence="12" id="KW-1185">Reference proteome</keyword>
<comment type="similarity">
    <text evidence="9">Belongs to the SUA5 family. TsaC subfamily.</text>
</comment>
<dbReference type="EMBL" id="JBHSNF010000001">
    <property type="protein sequence ID" value="MFC5524178.1"/>
    <property type="molecule type" value="Genomic_DNA"/>
</dbReference>
<sequence length="190" mass="20033">MLQRFGLDELTAAAALLRAGGVLAYPTEAVFGLGCDPHDRIAFERLFALKQRPPAQGVLLIAAEFAQVERYIELAAVPAEILQQVRASWPGPHTWVFPRSAQVPAWIAGEHAGVALRVTAHAPAAALCRAFGGALVSTSANPHGVPPARTAQMVSEYFGDALDGLLDAPLGGQDRPTVIRDALTGAIIRA</sequence>
<name>A0ABW0QHN5_9GAMM</name>
<dbReference type="SUPFAM" id="SSF55821">
    <property type="entry name" value="YrdC/RibB"/>
    <property type="match status" value="1"/>
</dbReference>
<comment type="subcellular location">
    <subcellularLocation>
        <location evidence="1 9">Cytoplasm</location>
    </subcellularLocation>
</comment>
<evidence type="ECO:0000256" key="3">
    <source>
        <dbReference type="ARBA" id="ARBA00022679"/>
    </source>
</evidence>
<dbReference type="HAMAP" id="MF_01852">
    <property type="entry name" value="TsaC"/>
    <property type="match status" value="1"/>
</dbReference>
<keyword evidence="6 9" id="KW-0547">Nucleotide-binding</keyword>
<dbReference type="Proteomes" id="UP001596114">
    <property type="component" value="Unassembled WGS sequence"/>
</dbReference>
<reference evidence="12" key="1">
    <citation type="journal article" date="2019" name="Int. J. Syst. Evol. Microbiol.">
        <title>The Global Catalogue of Microorganisms (GCM) 10K type strain sequencing project: providing services to taxonomists for standard genome sequencing and annotation.</title>
        <authorList>
            <consortium name="The Broad Institute Genomics Platform"/>
            <consortium name="The Broad Institute Genome Sequencing Center for Infectious Disease"/>
            <person name="Wu L."/>
            <person name="Ma J."/>
        </authorList>
    </citation>
    <scope>NUCLEOTIDE SEQUENCE [LARGE SCALE GENOMIC DNA]</scope>
    <source>
        <strain evidence="12">CGMCC 1.16619</strain>
    </source>
</reference>
<protein>
    <recommendedName>
        <fullName evidence="9">Threonylcarbamoyl-AMP synthase</fullName>
        <shortName evidence="9">TC-AMP synthase</shortName>
        <ecNumber evidence="9">2.7.7.87</ecNumber>
    </recommendedName>
    <alternativeName>
        <fullName evidence="9">L-threonylcarbamoyladenylate synthase</fullName>
    </alternativeName>
    <alternativeName>
        <fullName evidence="9">t(6)A37 threonylcarbamoyladenosine biosynthesis protein TsaC</fullName>
    </alternativeName>
    <alternativeName>
        <fullName evidence="9">tRNA threonylcarbamoyladenosine biosynthesis protein TsaC</fullName>
    </alternativeName>
</protein>
<dbReference type="InterPro" id="IPR023535">
    <property type="entry name" value="TC-AMP_synthase"/>
</dbReference>
<keyword evidence="4 9" id="KW-0819">tRNA processing</keyword>
<keyword evidence="3 9" id="KW-0808">Transferase</keyword>
<dbReference type="Pfam" id="PF01300">
    <property type="entry name" value="Sua5_yciO_yrdC"/>
    <property type="match status" value="1"/>
</dbReference>
<evidence type="ECO:0000313" key="12">
    <source>
        <dbReference type="Proteomes" id="UP001596114"/>
    </source>
</evidence>
<evidence type="ECO:0000256" key="7">
    <source>
        <dbReference type="ARBA" id="ARBA00022840"/>
    </source>
</evidence>
<proteinExistence type="inferred from homology"/>
<evidence type="ECO:0000256" key="4">
    <source>
        <dbReference type="ARBA" id="ARBA00022694"/>
    </source>
</evidence>
<dbReference type="InterPro" id="IPR050156">
    <property type="entry name" value="TC-AMP_synthase_SUA5"/>
</dbReference>
<organism evidence="11 12">
    <name type="scientific">Rhodanobacter ginsengisoli</name>
    <dbReference type="NCBI Taxonomy" id="418646"/>
    <lineage>
        <taxon>Bacteria</taxon>
        <taxon>Pseudomonadati</taxon>
        <taxon>Pseudomonadota</taxon>
        <taxon>Gammaproteobacteria</taxon>
        <taxon>Lysobacterales</taxon>
        <taxon>Rhodanobacteraceae</taxon>
        <taxon>Rhodanobacter</taxon>
    </lineage>
</organism>
<evidence type="ECO:0000256" key="8">
    <source>
        <dbReference type="ARBA" id="ARBA00048366"/>
    </source>
</evidence>
<keyword evidence="5 9" id="KW-0548">Nucleotidyltransferase</keyword>
<evidence type="ECO:0000313" key="11">
    <source>
        <dbReference type="EMBL" id="MFC5524178.1"/>
    </source>
</evidence>
<dbReference type="GO" id="GO:0061710">
    <property type="term" value="F:L-threonylcarbamoyladenylate synthase"/>
    <property type="evidence" value="ECO:0007669"/>
    <property type="project" value="UniProtKB-EC"/>
</dbReference>
<keyword evidence="2 9" id="KW-0963">Cytoplasm</keyword>
<feature type="domain" description="YrdC-like" evidence="10">
    <location>
        <begin position="7"/>
        <end position="190"/>
    </location>
</feature>
<evidence type="ECO:0000259" key="10">
    <source>
        <dbReference type="PROSITE" id="PS51163"/>
    </source>
</evidence>
<dbReference type="EC" id="2.7.7.87" evidence="9"/>
<comment type="catalytic activity">
    <reaction evidence="8 9">
        <text>L-threonine + hydrogencarbonate + ATP = L-threonylcarbamoyladenylate + diphosphate + H2O</text>
        <dbReference type="Rhea" id="RHEA:36407"/>
        <dbReference type="ChEBI" id="CHEBI:15377"/>
        <dbReference type="ChEBI" id="CHEBI:17544"/>
        <dbReference type="ChEBI" id="CHEBI:30616"/>
        <dbReference type="ChEBI" id="CHEBI:33019"/>
        <dbReference type="ChEBI" id="CHEBI:57926"/>
        <dbReference type="ChEBI" id="CHEBI:73682"/>
        <dbReference type="EC" id="2.7.7.87"/>
    </reaction>
</comment>
<dbReference type="InterPro" id="IPR017945">
    <property type="entry name" value="DHBP_synth_RibB-like_a/b_dom"/>
</dbReference>
<keyword evidence="7 9" id="KW-0067">ATP-binding</keyword>